<sequence length="402" mass="44639">MTSYPLGSIRKITNVTITEPRVSLKMISPYGFVKEGDEVKIRCSTRRPPLRFELRRSKIESVFQSSSSGEFILPNVTRNNSDLYVCFPVWESSGQHQQGFNSSLELTVNFLDNAECNTSSPLRVTVGEDVAISCKTKASQPLLYKWMKGNTTVSSSDTLSLSSVTSNQSGTYKLTAAFHNNQLWTDTEFSIHVVPEMSKEFTTETTTSVRSFSTLYPFFSQTTEQRSNFTSVETSSVPTTMTTSESSHFLTSTAQPNATMTAEHKLTSRDRLLNNSSPAPPAGNASTLHPYFVNPSNTSLSFNLSTTAISKTGNKLSTFVVASKGTIIYTTNTTVRMEKVSNRATYIVIPILLLLLIVIGILYRRHLTKKKMNMPPSFKPPPPPVKYTSVRINDVHMTDILV</sequence>
<evidence type="ECO:0000313" key="4">
    <source>
        <dbReference type="EMBL" id="KAA0703959.1"/>
    </source>
</evidence>
<dbReference type="SUPFAM" id="SSF48726">
    <property type="entry name" value="Immunoglobulin"/>
    <property type="match status" value="2"/>
</dbReference>
<dbReference type="EMBL" id="SOYY01000023">
    <property type="protein sequence ID" value="KAA0703959.1"/>
    <property type="molecule type" value="Genomic_DNA"/>
</dbReference>
<dbReference type="InterPro" id="IPR036179">
    <property type="entry name" value="Ig-like_dom_sf"/>
</dbReference>
<feature type="transmembrane region" description="Helical" evidence="2">
    <location>
        <begin position="344"/>
        <end position="363"/>
    </location>
</feature>
<dbReference type="InterPro" id="IPR013783">
    <property type="entry name" value="Ig-like_fold"/>
</dbReference>
<keyword evidence="2" id="KW-0812">Transmembrane</keyword>
<name>A0A5A9N4P6_9TELE</name>
<reference evidence="4 5" key="1">
    <citation type="journal article" date="2019" name="Mol. Ecol. Resour.">
        <title>Chromosome-level genome assembly of Triplophysa tibetana, a fish adapted to the harsh high-altitude environment of the Tibetan Plateau.</title>
        <authorList>
            <person name="Yang X."/>
            <person name="Liu H."/>
            <person name="Ma Z."/>
            <person name="Zou Y."/>
            <person name="Zou M."/>
            <person name="Mao Y."/>
            <person name="Li X."/>
            <person name="Wang H."/>
            <person name="Chen T."/>
            <person name="Wang W."/>
            <person name="Yang R."/>
        </authorList>
    </citation>
    <scope>NUCLEOTIDE SEQUENCE [LARGE SCALE GENOMIC DNA]</scope>
    <source>
        <strain evidence="4">TTIB1903HZAU</strain>
        <tissue evidence="4">Muscle</tissue>
    </source>
</reference>
<dbReference type="Pfam" id="PF13895">
    <property type="entry name" value="Ig_2"/>
    <property type="match status" value="1"/>
</dbReference>
<dbReference type="PANTHER" id="PTHR15317">
    <property type="entry name" value="T-CELL SURFACE PROTEIN TACTILE"/>
    <property type="match status" value="1"/>
</dbReference>
<keyword evidence="5" id="KW-1185">Reference proteome</keyword>
<protein>
    <recommendedName>
        <fullName evidence="3">Ig-like domain-containing protein</fullName>
    </recommendedName>
</protein>
<evidence type="ECO:0000256" key="1">
    <source>
        <dbReference type="SAM" id="MobiDB-lite"/>
    </source>
</evidence>
<proteinExistence type="predicted"/>
<dbReference type="GO" id="GO:0006954">
    <property type="term" value="P:inflammatory response"/>
    <property type="evidence" value="ECO:0007669"/>
    <property type="project" value="TreeGrafter"/>
</dbReference>
<feature type="domain" description="Ig-like" evidence="3">
    <location>
        <begin position="20"/>
        <end position="86"/>
    </location>
</feature>
<dbReference type="Gene3D" id="2.60.40.10">
    <property type="entry name" value="Immunoglobulins"/>
    <property type="match status" value="2"/>
</dbReference>
<keyword evidence="2" id="KW-1133">Transmembrane helix</keyword>
<evidence type="ECO:0000259" key="3">
    <source>
        <dbReference type="PROSITE" id="PS50835"/>
    </source>
</evidence>
<organism evidence="4 5">
    <name type="scientific">Triplophysa tibetana</name>
    <dbReference type="NCBI Taxonomy" id="1572043"/>
    <lineage>
        <taxon>Eukaryota</taxon>
        <taxon>Metazoa</taxon>
        <taxon>Chordata</taxon>
        <taxon>Craniata</taxon>
        <taxon>Vertebrata</taxon>
        <taxon>Euteleostomi</taxon>
        <taxon>Actinopterygii</taxon>
        <taxon>Neopterygii</taxon>
        <taxon>Teleostei</taxon>
        <taxon>Ostariophysi</taxon>
        <taxon>Cypriniformes</taxon>
        <taxon>Nemacheilidae</taxon>
        <taxon>Triplophysa</taxon>
    </lineage>
</organism>
<accession>A0A5A9N4P6</accession>
<comment type="caution">
    <text evidence="4">The sequence shown here is derived from an EMBL/GenBank/DDBJ whole genome shotgun (WGS) entry which is preliminary data.</text>
</comment>
<dbReference type="InterPro" id="IPR042381">
    <property type="entry name" value="CD96"/>
</dbReference>
<dbReference type="InterPro" id="IPR007110">
    <property type="entry name" value="Ig-like_dom"/>
</dbReference>
<evidence type="ECO:0000256" key="2">
    <source>
        <dbReference type="SAM" id="Phobius"/>
    </source>
</evidence>
<gene>
    <name evidence="4" type="ORF">E1301_Tti000397</name>
</gene>
<keyword evidence="2" id="KW-0472">Membrane</keyword>
<dbReference type="AlphaFoldDB" id="A0A5A9N4P6"/>
<feature type="domain" description="Ig-like" evidence="3">
    <location>
        <begin position="127"/>
        <end position="190"/>
    </location>
</feature>
<dbReference type="Proteomes" id="UP000324632">
    <property type="component" value="Chromosome 23"/>
</dbReference>
<dbReference type="SMART" id="SM00409">
    <property type="entry name" value="IG"/>
    <property type="match status" value="2"/>
</dbReference>
<evidence type="ECO:0000313" key="5">
    <source>
        <dbReference type="Proteomes" id="UP000324632"/>
    </source>
</evidence>
<dbReference type="GO" id="GO:0007160">
    <property type="term" value="P:cell-matrix adhesion"/>
    <property type="evidence" value="ECO:0007669"/>
    <property type="project" value="TreeGrafter"/>
</dbReference>
<feature type="region of interest" description="Disordered" evidence="1">
    <location>
        <begin position="230"/>
        <end position="250"/>
    </location>
</feature>
<dbReference type="PROSITE" id="PS50835">
    <property type="entry name" value="IG_LIKE"/>
    <property type="match status" value="2"/>
</dbReference>
<dbReference type="PANTHER" id="PTHR15317:SF1">
    <property type="entry name" value="T-CELL SURFACE PROTEIN TACTILE"/>
    <property type="match status" value="1"/>
</dbReference>
<dbReference type="InterPro" id="IPR003599">
    <property type="entry name" value="Ig_sub"/>
</dbReference>